<feature type="transmembrane region" description="Helical" evidence="7">
    <location>
        <begin position="12"/>
        <end position="34"/>
    </location>
</feature>
<dbReference type="InterPro" id="IPR000515">
    <property type="entry name" value="MetI-like"/>
</dbReference>
<feature type="domain" description="ABC transmembrane type-1" evidence="8">
    <location>
        <begin position="108"/>
        <end position="320"/>
    </location>
</feature>
<dbReference type="Gene3D" id="1.10.3720.10">
    <property type="entry name" value="MetI-like"/>
    <property type="match status" value="1"/>
</dbReference>
<keyword evidence="2 7" id="KW-0813">Transport</keyword>
<evidence type="ECO:0000256" key="4">
    <source>
        <dbReference type="ARBA" id="ARBA00022692"/>
    </source>
</evidence>
<dbReference type="CDD" id="cd06261">
    <property type="entry name" value="TM_PBP2"/>
    <property type="match status" value="1"/>
</dbReference>
<evidence type="ECO:0000256" key="1">
    <source>
        <dbReference type="ARBA" id="ARBA00004651"/>
    </source>
</evidence>
<dbReference type="SUPFAM" id="SSF161098">
    <property type="entry name" value="MetI-like"/>
    <property type="match status" value="1"/>
</dbReference>
<proteinExistence type="inferred from homology"/>
<evidence type="ECO:0000256" key="3">
    <source>
        <dbReference type="ARBA" id="ARBA00022475"/>
    </source>
</evidence>
<dbReference type="PANTHER" id="PTHR43163">
    <property type="entry name" value="DIPEPTIDE TRANSPORT SYSTEM PERMEASE PROTEIN DPPB-RELATED"/>
    <property type="match status" value="1"/>
</dbReference>
<gene>
    <name evidence="9" type="ORF">F4Y42_15320</name>
</gene>
<evidence type="ECO:0000256" key="7">
    <source>
        <dbReference type="RuleBase" id="RU363032"/>
    </source>
</evidence>
<evidence type="ECO:0000256" key="6">
    <source>
        <dbReference type="ARBA" id="ARBA00023136"/>
    </source>
</evidence>
<evidence type="ECO:0000256" key="5">
    <source>
        <dbReference type="ARBA" id="ARBA00022989"/>
    </source>
</evidence>
<evidence type="ECO:0000313" key="9">
    <source>
        <dbReference type="EMBL" id="MXY94808.1"/>
    </source>
</evidence>
<dbReference type="PROSITE" id="PS50928">
    <property type="entry name" value="ABC_TM1"/>
    <property type="match status" value="1"/>
</dbReference>
<keyword evidence="4 7" id="KW-0812">Transmembrane</keyword>
<dbReference type="AlphaFoldDB" id="A0A6B0YZH6"/>
<dbReference type="GO" id="GO:0055085">
    <property type="term" value="P:transmembrane transport"/>
    <property type="evidence" value="ECO:0007669"/>
    <property type="project" value="InterPro"/>
</dbReference>
<dbReference type="Pfam" id="PF00528">
    <property type="entry name" value="BPD_transp_1"/>
    <property type="match status" value="1"/>
</dbReference>
<organism evidence="9">
    <name type="scientific">Caldilineaceae bacterium SB0664_bin_27</name>
    <dbReference type="NCBI Taxonomy" id="2605260"/>
    <lineage>
        <taxon>Bacteria</taxon>
        <taxon>Bacillati</taxon>
        <taxon>Chloroflexota</taxon>
        <taxon>Caldilineae</taxon>
        <taxon>Caldilineales</taxon>
        <taxon>Caldilineaceae</taxon>
    </lineage>
</organism>
<feature type="transmembrane region" description="Helical" evidence="7">
    <location>
        <begin position="144"/>
        <end position="169"/>
    </location>
</feature>
<feature type="transmembrane region" description="Helical" evidence="7">
    <location>
        <begin position="255"/>
        <end position="284"/>
    </location>
</feature>
<feature type="transmembrane region" description="Helical" evidence="7">
    <location>
        <begin position="110"/>
        <end position="132"/>
    </location>
</feature>
<protein>
    <submittedName>
        <fullName evidence="9">ABC transporter permease</fullName>
    </submittedName>
</protein>
<evidence type="ECO:0000256" key="2">
    <source>
        <dbReference type="ARBA" id="ARBA00022448"/>
    </source>
</evidence>
<reference evidence="9" key="1">
    <citation type="submission" date="2019-09" db="EMBL/GenBank/DDBJ databases">
        <title>Characterisation of the sponge microbiome using genome-centric metagenomics.</title>
        <authorList>
            <person name="Engelberts J.P."/>
            <person name="Robbins S.J."/>
            <person name="De Goeij J.M."/>
            <person name="Aranda M."/>
            <person name="Bell S.C."/>
            <person name="Webster N.S."/>
        </authorList>
    </citation>
    <scope>NUCLEOTIDE SEQUENCE</scope>
    <source>
        <strain evidence="9">SB0664_bin_27</strain>
    </source>
</reference>
<dbReference type="GO" id="GO:0005886">
    <property type="term" value="C:plasma membrane"/>
    <property type="evidence" value="ECO:0007669"/>
    <property type="project" value="UniProtKB-SubCell"/>
</dbReference>
<comment type="subcellular location">
    <subcellularLocation>
        <location evidence="1 7">Cell membrane</location>
        <topology evidence="1 7">Multi-pass membrane protein</topology>
    </subcellularLocation>
</comment>
<feature type="transmembrane region" description="Helical" evidence="7">
    <location>
        <begin position="304"/>
        <end position="327"/>
    </location>
</feature>
<keyword evidence="5 7" id="KW-1133">Transmembrane helix</keyword>
<name>A0A6B0YZH6_9CHLR</name>
<feature type="transmembrane region" description="Helical" evidence="7">
    <location>
        <begin position="197"/>
        <end position="218"/>
    </location>
</feature>
<comment type="similarity">
    <text evidence="7">Belongs to the binding-protein-dependent transport system permease family.</text>
</comment>
<keyword evidence="3" id="KW-1003">Cell membrane</keyword>
<dbReference type="InterPro" id="IPR035906">
    <property type="entry name" value="MetI-like_sf"/>
</dbReference>
<evidence type="ECO:0000259" key="8">
    <source>
        <dbReference type="PROSITE" id="PS50928"/>
    </source>
</evidence>
<sequence>MRGLTKEYVLQRFLMYLLTIWLGSTLIFVIPRLAPGDPVSEMVGRLSIDAGYIENADKLIESWKARFGLDAPIHVQYFRYWGNVFRLNFGYSLSHFPTEAWTMVSDALPWSLGLLTVATVLSFSIGVTIGSLMGWRRTPRWLQLILPSSLTFTAIPYFMFGIMLIYLVAFELDWLPATGAYSRRVDPGWNLPFIKNVLTHAILPVVSIVLTSMGGWALGMRGLMISVNNEDYFLLAQVKGLSPTRIFFRYGVRNAILPALTALALGLGGLISGSILVEFIFAYPGTGYTLYQAIISQDYTVTQAIANLIILVTATSVFLLDLLYPFIDPRITYKRTMR</sequence>
<dbReference type="EMBL" id="VXRG01000127">
    <property type="protein sequence ID" value="MXY94808.1"/>
    <property type="molecule type" value="Genomic_DNA"/>
</dbReference>
<dbReference type="PANTHER" id="PTHR43163:SF6">
    <property type="entry name" value="DIPEPTIDE TRANSPORT SYSTEM PERMEASE PROTEIN DPPB-RELATED"/>
    <property type="match status" value="1"/>
</dbReference>
<accession>A0A6B0YZH6</accession>
<keyword evidence="6 7" id="KW-0472">Membrane</keyword>
<comment type="caution">
    <text evidence="9">The sequence shown here is derived from an EMBL/GenBank/DDBJ whole genome shotgun (WGS) entry which is preliminary data.</text>
</comment>